<organism evidence="2 3">
    <name type="scientific">Dyadobacter helix</name>
    <dbReference type="NCBI Taxonomy" id="2822344"/>
    <lineage>
        <taxon>Bacteria</taxon>
        <taxon>Pseudomonadati</taxon>
        <taxon>Bacteroidota</taxon>
        <taxon>Cytophagia</taxon>
        <taxon>Cytophagales</taxon>
        <taxon>Spirosomataceae</taxon>
        <taxon>Dyadobacter</taxon>
    </lineage>
</organism>
<gene>
    <name evidence="2" type="ORF">DYBT9275_04835</name>
</gene>
<evidence type="ECO:0000313" key="2">
    <source>
        <dbReference type="EMBL" id="CAG5010882.1"/>
    </source>
</evidence>
<dbReference type="InterPro" id="IPR003607">
    <property type="entry name" value="HD/PDEase_dom"/>
</dbReference>
<keyword evidence="3" id="KW-1185">Reference proteome</keyword>
<dbReference type="AlphaFoldDB" id="A0A916JFW0"/>
<reference evidence="2" key="1">
    <citation type="submission" date="2021-04" db="EMBL/GenBank/DDBJ databases">
        <authorList>
            <person name="Rodrigo-Torres L."/>
            <person name="Arahal R. D."/>
            <person name="Lucena T."/>
        </authorList>
    </citation>
    <scope>NUCLEOTIDE SEQUENCE</scope>
    <source>
        <strain evidence="2">CECT 9275</strain>
    </source>
</reference>
<sequence>MGFRMPVATPSNLLTLMKTDSLLDQIKAFVSAQLSACGNELAYHNLNHTLSVVKNASRIAEYYQLADSERFVVIAASWFHDLGYVNGDPQGHEQRGTSIFREFANSLFIEDNLIELVIGCILATTLPQKPNNLLESIVCDADLYHFGTTEFAGKDALMREETRRRLKTDIPAASWLAGSAKLLRSHQFCTAYCQDRLAAQKQENFRQLEARIQASSKADQ</sequence>
<dbReference type="Proteomes" id="UP000680038">
    <property type="component" value="Unassembled WGS sequence"/>
</dbReference>
<dbReference type="Gene3D" id="1.10.3210.10">
    <property type="entry name" value="Hypothetical protein af1432"/>
    <property type="match status" value="1"/>
</dbReference>
<comment type="caution">
    <text evidence="2">The sequence shown here is derived from an EMBL/GenBank/DDBJ whole genome shotgun (WGS) entry which is preliminary data.</text>
</comment>
<dbReference type="Pfam" id="PF01966">
    <property type="entry name" value="HD"/>
    <property type="match status" value="1"/>
</dbReference>
<accession>A0A916JFW0</accession>
<dbReference type="SMART" id="SM00471">
    <property type="entry name" value="HDc"/>
    <property type="match status" value="1"/>
</dbReference>
<dbReference type="EMBL" id="CAJRAF010000002">
    <property type="protein sequence ID" value="CAG5010882.1"/>
    <property type="molecule type" value="Genomic_DNA"/>
</dbReference>
<dbReference type="InterPro" id="IPR006674">
    <property type="entry name" value="HD_domain"/>
</dbReference>
<name>A0A916JFW0_9BACT</name>
<proteinExistence type="predicted"/>
<dbReference type="SUPFAM" id="SSF109604">
    <property type="entry name" value="HD-domain/PDEase-like"/>
    <property type="match status" value="1"/>
</dbReference>
<evidence type="ECO:0000259" key="1">
    <source>
        <dbReference type="SMART" id="SM00471"/>
    </source>
</evidence>
<evidence type="ECO:0000313" key="3">
    <source>
        <dbReference type="Proteomes" id="UP000680038"/>
    </source>
</evidence>
<protein>
    <recommendedName>
        <fullName evidence="1">HD/PDEase domain-containing protein</fullName>
    </recommendedName>
</protein>
<feature type="domain" description="HD/PDEase" evidence="1">
    <location>
        <begin position="41"/>
        <end position="156"/>
    </location>
</feature>
<dbReference type="CDD" id="cd00077">
    <property type="entry name" value="HDc"/>
    <property type="match status" value="1"/>
</dbReference>